<feature type="binding site" evidence="12">
    <location>
        <position position="687"/>
    </location>
    <ligand>
        <name>Mg(2+)</name>
        <dbReference type="ChEBI" id="CHEBI:18420"/>
    </ligand>
</feature>
<dbReference type="UniPathway" id="UPA00074">
    <property type="reaction ID" value="UER00128"/>
</dbReference>
<feature type="binding site" evidence="12">
    <location>
        <position position="644"/>
    </location>
    <ligand>
        <name>Mg(2+)</name>
        <dbReference type="ChEBI" id="CHEBI:18420"/>
    </ligand>
</feature>
<dbReference type="GO" id="GO:0005524">
    <property type="term" value="F:ATP binding"/>
    <property type="evidence" value="ECO:0007669"/>
    <property type="project" value="UniProtKB-UniRule"/>
</dbReference>
<keyword evidence="10 12" id="KW-0460">Magnesium</keyword>
<dbReference type="eggNOG" id="COG0046">
    <property type="taxonomic scope" value="Bacteria"/>
</dbReference>
<feature type="active site" description="Nucleophile" evidence="12">
    <location>
        <position position="1100"/>
    </location>
</feature>
<dbReference type="InterPro" id="IPR055181">
    <property type="entry name" value="FGAR-AT_PurM_N-like"/>
</dbReference>
<dbReference type="SUPFAM" id="SSF52317">
    <property type="entry name" value="Class I glutamine amidotransferase-like"/>
    <property type="match status" value="1"/>
</dbReference>
<keyword evidence="5 12" id="KW-0436">Ligase</keyword>
<name>A0A069QIY7_HOYLO</name>
<evidence type="ECO:0000259" key="14">
    <source>
        <dbReference type="Pfam" id="PF18072"/>
    </source>
</evidence>
<dbReference type="AlphaFoldDB" id="A0A069QIY7"/>
<dbReference type="EC" id="6.3.5.3" evidence="12"/>
<comment type="pathway">
    <text evidence="2 12">Purine metabolism; IMP biosynthesis via de novo pathway; 5-amino-1-(5-phospho-D-ribosyl)imidazole from N(2)-formyl-N(1)-(5-phospho-D-ribosyl)glycinamide: step 1/2.</text>
</comment>
<keyword evidence="6 12" id="KW-0479">Metal-binding</keyword>
<dbReference type="SUPFAM" id="SSF109736">
    <property type="entry name" value="FGAM synthase PurL, linker domain"/>
    <property type="match status" value="1"/>
</dbReference>
<evidence type="ECO:0000259" key="13">
    <source>
        <dbReference type="Pfam" id="PF02769"/>
    </source>
</evidence>
<dbReference type="FunFam" id="3.30.1330.10:FF:000016">
    <property type="entry name" value="Phosphoribosylformylglycinamidine synthase"/>
    <property type="match status" value="1"/>
</dbReference>
<dbReference type="PATRIC" id="fig|1122985.7.peg.1972"/>
<keyword evidence="9 12" id="KW-0067">ATP-binding</keyword>
<evidence type="ECO:0000259" key="16">
    <source>
        <dbReference type="Pfam" id="PF22689"/>
    </source>
</evidence>
<dbReference type="InterPro" id="IPR040707">
    <property type="entry name" value="FGAR-AT_N"/>
</dbReference>
<dbReference type="Pfam" id="PF02769">
    <property type="entry name" value="AIRS_C"/>
    <property type="match status" value="2"/>
</dbReference>
<comment type="subcellular location">
    <subcellularLocation>
        <location evidence="1 12">Cytoplasm</location>
    </subcellularLocation>
</comment>
<feature type="active site" evidence="12">
    <location>
        <position position="1213"/>
    </location>
</feature>
<evidence type="ECO:0000256" key="9">
    <source>
        <dbReference type="ARBA" id="ARBA00022840"/>
    </source>
</evidence>
<dbReference type="FunFam" id="3.40.50.880:FF:000055">
    <property type="entry name" value="Phosphoribosylformylglycinamidine synthase"/>
    <property type="match status" value="1"/>
</dbReference>
<evidence type="ECO:0000256" key="3">
    <source>
        <dbReference type="ARBA" id="ARBA00008608"/>
    </source>
</evidence>
<evidence type="ECO:0000313" key="18">
    <source>
        <dbReference type="Proteomes" id="UP000027442"/>
    </source>
</evidence>
<gene>
    <name evidence="12" type="primary">purL</name>
    <name evidence="17" type="ORF">HMPREF1991_01899</name>
</gene>
<dbReference type="PROSITE" id="PS51273">
    <property type="entry name" value="GATASE_TYPE_1"/>
    <property type="match status" value="1"/>
</dbReference>
<evidence type="ECO:0000256" key="7">
    <source>
        <dbReference type="ARBA" id="ARBA00022741"/>
    </source>
</evidence>
<keyword evidence="4 12" id="KW-0963">Cytoplasm</keyword>
<feature type="domain" description="PurM-like C-terminal" evidence="13">
    <location>
        <begin position="388"/>
        <end position="541"/>
    </location>
</feature>
<dbReference type="CDD" id="cd02204">
    <property type="entry name" value="PurL_repeat2"/>
    <property type="match status" value="1"/>
</dbReference>
<comment type="caution">
    <text evidence="12">Lacks conserved residue(s) required for the propagation of feature annotation.</text>
</comment>
<feature type="active site" evidence="12">
    <location>
        <position position="1215"/>
    </location>
</feature>
<feature type="binding site" evidence="12">
    <location>
        <position position="848"/>
    </location>
    <ligand>
        <name>Mg(2+)</name>
        <dbReference type="ChEBI" id="CHEBI:18420"/>
    </ligand>
</feature>
<dbReference type="InterPro" id="IPR041609">
    <property type="entry name" value="PurL_linker"/>
</dbReference>
<dbReference type="PANTHER" id="PTHR10099:SF1">
    <property type="entry name" value="PHOSPHORIBOSYLFORMYLGLYCINAMIDINE SYNTHASE"/>
    <property type="match status" value="1"/>
</dbReference>
<evidence type="ECO:0000256" key="10">
    <source>
        <dbReference type="ARBA" id="ARBA00022842"/>
    </source>
</evidence>
<dbReference type="eggNOG" id="COG0047">
    <property type="taxonomic scope" value="Bacteria"/>
</dbReference>
<evidence type="ECO:0000256" key="1">
    <source>
        <dbReference type="ARBA" id="ARBA00004496"/>
    </source>
</evidence>
<evidence type="ECO:0000313" key="17">
    <source>
        <dbReference type="EMBL" id="KDR52024.1"/>
    </source>
</evidence>
<dbReference type="Gene3D" id="3.30.1330.10">
    <property type="entry name" value="PurM-like, N-terminal domain"/>
    <property type="match status" value="2"/>
</dbReference>
<proteinExistence type="inferred from homology"/>
<comment type="catalytic activity">
    <reaction evidence="12">
        <text>N(2)-formyl-N(1)-(5-phospho-beta-D-ribosyl)glycinamide + L-glutamine + ATP + H2O = 2-formamido-N(1)-(5-O-phospho-beta-D-ribosyl)acetamidine + L-glutamate + ADP + phosphate + H(+)</text>
        <dbReference type="Rhea" id="RHEA:17129"/>
        <dbReference type="ChEBI" id="CHEBI:15377"/>
        <dbReference type="ChEBI" id="CHEBI:15378"/>
        <dbReference type="ChEBI" id="CHEBI:29985"/>
        <dbReference type="ChEBI" id="CHEBI:30616"/>
        <dbReference type="ChEBI" id="CHEBI:43474"/>
        <dbReference type="ChEBI" id="CHEBI:58359"/>
        <dbReference type="ChEBI" id="CHEBI:147286"/>
        <dbReference type="ChEBI" id="CHEBI:147287"/>
        <dbReference type="ChEBI" id="CHEBI:456216"/>
        <dbReference type="EC" id="6.3.5.3"/>
    </reaction>
</comment>
<dbReference type="InterPro" id="IPR036604">
    <property type="entry name" value="PurS-like_sf"/>
</dbReference>
<accession>A0A069QIY7</accession>
<dbReference type="InterPro" id="IPR010073">
    <property type="entry name" value="PurL_large"/>
</dbReference>
<protein>
    <recommendedName>
        <fullName evidence="12">Phosphoribosylformylglycinamidine synthase</fullName>
        <shortName evidence="12">FGAM synthase</shortName>
        <shortName evidence="12">FGAMS</shortName>
        <ecNumber evidence="12">6.3.5.3</ecNumber>
    </recommendedName>
    <alternativeName>
        <fullName evidence="12">Formylglycinamide ribonucleotide amidotransferase</fullName>
        <shortName evidence="12">FGAR amidotransferase</shortName>
        <shortName evidence="12">FGAR-AT</shortName>
    </alternativeName>
</protein>
<evidence type="ECO:0000256" key="5">
    <source>
        <dbReference type="ARBA" id="ARBA00022598"/>
    </source>
</evidence>
<keyword evidence="8 12" id="KW-0658">Purine biosynthesis</keyword>
<dbReference type="RefSeq" id="WP_018967709.1">
    <property type="nucleotide sequence ID" value="NZ_KB899216.1"/>
</dbReference>
<dbReference type="FunFam" id="3.90.650.10:FF:000018">
    <property type="entry name" value="Phosphoribosylformylglycinamidine synthase"/>
    <property type="match status" value="1"/>
</dbReference>
<dbReference type="EMBL" id="JNGW01000080">
    <property type="protein sequence ID" value="KDR52024.1"/>
    <property type="molecule type" value="Genomic_DNA"/>
</dbReference>
<dbReference type="Gene3D" id="1.10.8.750">
    <property type="entry name" value="Phosphoribosylformylglycinamidine synthase, linker domain"/>
    <property type="match status" value="1"/>
</dbReference>
<feature type="domain" description="Phosphoribosylformylglycinamidine synthase linker" evidence="14">
    <location>
        <begin position="122"/>
        <end position="171"/>
    </location>
</feature>
<sequence>MILFFKTQKETVIATEVNHQLNDDETAKLAWLYGDATLMETRELEGFYVGPRREMVTPWSTNAVEITQNMNLNGISRIEEFFPVASRNADYDPMLQRMYEGIGQEVFCVDRQPEPVKHVDNLEEYNEKEGLALSTDEMAYLHDIEKQLGRPLTDSEIFGFAQINSEHCRHKIFGGTFIIDGEEKESSLFAMIKRTTAENPGNILSAYKDNVAFAQGPVVEQFAPKDQSKADYFEVKDIESVISLKAETHNFPTTVEPFNGAATGTGGEIRDRMGGGVGSWPIAGTAVYMTAYPRFDGGRDWEKLLPVREWLYQSPEQILIKASNGASDFGNKFGQPLITGSVLTFEHQEKTDAGTVANEPFYAYDKVIMLAGGVGYGTKRDCLKGEPQKGNKVVVVGGDNYRIGLGGGSVSSVDTGRYSNGIELNAIQRANPEMQKRAYNLVRALVESDDNPVVSIHDHGSAGHLNCLSELVEECGGEINMDQLPIGDKTLSAKEIIANESQERMGLLIDEQHIERVREIAQRERAPFYVVGETTGDAHFAFKQADGTKPFDLDVAQMFGHSPKTVMVDNTVERHYQNVEYQPIGSEADKNKLGEEALTAHIERVLQLEAVACKDWLTNKVDRSVTGKVARQQTQGEIQLPLSDCGVVALDYRGRAGIATAIGHAPQAALASAEKGSVLAVSESLTNLVWAPLTHGLGGVSLSANWMWPCRSQAGEDARLYKAVEALSDFCCTLGVNVPTGKDSLSMTQQYPNNQKVIAPGTVIVSSGAEVSDVRKVVSPVLVNDKNSSLYYIDFSFDEQRLGGSAFAQSLGFVGDDVPTVANPEYFADCFNAIQELVRRGWILAGHDISAGGLITTLLEMAFANRKGGMHLNLHDLAGDDVVKNLFAENPGVVIQVSDDLRNDLRAYLEDEGIGYTKIGYSVPNSRTLVVKKGENEYVFDIDSLRETWYRTSYRLDTMQSHNGMAKKRWLNYKKQPIELKFNDSFTGKLSDYNISADRRKPSGIKAAIIREKGTNGEREMAYSLYLAGFDVKDVAMTDLISGRETLEEVNMIVFCGGFSNSDVLGSAKGWAGAFLYNPKAKEALDKFYARPDTLSLGICNGCQLMVELNLINPEHDHRSHLTHNTSRKFESSFVGLTIPQNNSVMLHSLSGSKLGIWVAHGEGRFYMPESEDKYNIVAKYNYAEYPGNPNGSDYNVAGICSADGRHLAMMPHLERSIFPWQNAYYPRKRQSDEVTPWIEAFVNARKWVEKKLKA</sequence>
<dbReference type="Pfam" id="PF18072">
    <property type="entry name" value="FGAR-AT_linker"/>
    <property type="match status" value="1"/>
</dbReference>
<comment type="subunit">
    <text evidence="12">Monomer.</text>
</comment>
<keyword evidence="7 12" id="KW-0547">Nucleotide-binding</keyword>
<dbReference type="GO" id="GO:0046872">
    <property type="term" value="F:metal ion binding"/>
    <property type="evidence" value="ECO:0007669"/>
    <property type="project" value="UniProtKB-KW"/>
</dbReference>
<feature type="domain" description="Phosphoribosylformylglycinamidine synthase N-terminal" evidence="15">
    <location>
        <begin position="14"/>
        <end position="80"/>
    </location>
</feature>
<evidence type="ECO:0000256" key="8">
    <source>
        <dbReference type="ARBA" id="ARBA00022755"/>
    </source>
</evidence>
<dbReference type="InterPro" id="IPR010918">
    <property type="entry name" value="PurM-like_C_dom"/>
</dbReference>
<feature type="domain" description="PurM-like C-terminal" evidence="13">
    <location>
        <begin position="801"/>
        <end position="926"/>
    </location>
</feature>
<evidence type="ECO:0000256" key="11">
    <source>
        <dbReference type="ARBA" id="ARBA00022962"/>
    </source>
</evidence>
<comment type="caution">
    <text evidence="17">The sequence shown here is derived from an EMBL/GenBank/DDBJ whole genome shotgun (WGS) entry which is preliminary data.</text>
</comment>
<dbReference type="Proteomes" id="UP000027442">
    <property type="component" value="Unassembled WGS sequence"/>
</dbReference>
<dbReference type="HOGENOM" id="CLU_001031_0_2_10"/>
<feature type="binding site" evidence="12">
    <location>
        <position position="850"/>
    </location>
    <ligand>
        <name>ATP</name>
        <dbReference type="ChEBI" id="CHEBI:30616"/>
    </ligand>
</feature>
<dbReference type="NCBIfam" id="NF003672">
    <property type="entry name" value="PRK05297.1"/>
    <property type="match status" value="1"/>
</dbReference>
<organism evidence="17 18">
    <name type="scientific">Hoylesella loescheii DSM 19665 = JCM 12249 = ATCC 15930</name>
    <dbReference type="NCBI Taxonomy" id="1122985"/>
    <lineage>
        <taxon>Bacteria</taxon>
        <taxon>Pseudomonadati</taxon>
        <taxon>Bacteroidota</taxon>
        <taxon>Bacteroidia</taxon>
        <taxon>Bacteroidales</taxon>
        <taxon>Prevotellaceae</taxon>
        <taxon>Hoylesella</taxon>
    </lineage>
</organism>
<dbReference type="GO" id="GO:0004642">
    <property type="term" value="F:phosphoribosylformylglycinamidine synthase activity"/>
    <property type="evidence" value="ECO:0007669"/>
    <property type="project" value="UniProtKB-UniRule"/>
</dbReference>
<reference evidence="17 18" key="1">
    <citation type="submission" date="2013-08" db="EMBL/GenBank/DDBJ databases">
        <authorList>
            <person name="Weinstock G."/>
            <person name="Sodergren E."/>
            <person name="Wylie T."/>
            <person name="Fulton L."/>
            <person name="Fulton R."/>
            <person name="Fronick C."/>
            <person name="O'Laughlin M."/>
            <person name="Godfrey J."/>
            <person name="Miner T."/>
            <person name="Herter B."/>
            <person name="Appelbaum E."/>
            <person name="Cordes M."/>
            <person name="Lek S."/>
            <person name="Wollam A."/>
            <person name="Pepin K.H."/>
            <person name="Palsikar V.B."/>
            <person name="Mitreva M."/>
            <person name="Wilson R.K."/>
        </authorList>
    </citation>
    <scope>NUCLEOTIDE SEQUENCE [LARGE SCALE GENOMIC DNA]</scope>
    <source>
        <strain evidence="17 18">ATCC 15930</strain>
    </source>
</reference>
<dbReference type="InterPro" id="IPR029062">
    <property type="entry name" value="Class_I_gatase-like"/>
</dbReference>
<evidence type="ECO:0000256" key="4">
    <source>
        <dbReference type="ARBA" id="ARBA00022490"/>
    </source>
</evidence>
<dbReference type="PANTHER" id="PTHR10099">
    <property type="entry name" value="PHOSPHORIBOSYLFORMYLGLYCINAMIDINE SYNTHASE"/>
    <property type="match status" value="1"/>
</dbReference>
<dbReference type="SUPFAM" id="SSF82697">
    <property type="entry name" value="PurS-like"/>
    <property type="match status" value="1"/>
</dbReference>
<dbReference type="GO" id="GO:0006189">
    <property type="term" value="P:'de novo' IMP biosynthetic process"/>
    <property type="evidence" value="ECO:0007669"/>
    <property type="project" value="UniProtKB-UniRule"/>
</dbReference>
<dbReference type="Gene3D" id="3.90.650.10">
    <property type="entry name" value="PurM-like C-terminal domain"/>
    <property type="match status" value="2"/>
</dbReference>
<dbReference type="InterPro" id="IPR036921">
    <property type="entry name" value="PurM-like_N_sf"/>
</dbReference>
<dbReference type="Gene3D" id="3.40.50.880">
    <property type="match status" value="1"/>
</dbReference>
<dbReference type="HAMAP" id="MF_00419">
    <property type="entry name" value="PurL_1"/>
    <property type="match status" value="1"/>
</dbReference>
<feature type="domain" description="FGAR-AT PurM N-terminal-like" evidence="16">
    <location>
        <begin position="614"/>
        <end position="767"/>
    </location>
</feature>
<dbReference type="InterPro" id="IPR036676">
    <property type="entry name" value="PurM-like_C_sf"/>
</dbReference>
<comment type="similarity">
    <text evidence="3 12">In the N-terminal section; belongs to the FGAMS family.</text>
</comment>
<dbReference type="SUPFAM" id="SSF56042">
    <property type="entry name" value="PurM C-terminal domain-like"/>
    <property type="match status" value="2"/>
</dbReference>
<keyword evidence="11 12" id="KW-0315">Glutamine amidotransferase</keyword>
<dbReference type="Pfam" id="PF22689">
    <property type="entry name" value="FGAR-AT_PurM_N-like"/>
    <property type="match status" value="1"/>
</dbReference>
<dbReference type="SMART" id="SM01211">
    <property type="entry name" value="GATase_5"/>
    <property type="match status" value="1"/>
</dbReference>
<evidence type="ECO:0000256" key="12">
    <source>
        <dbReference type="HAMAP-Rule" id="MF_00419"/>
    </source>
</evidence>
<dbReference type="SUPFAM" id="SSF55326">
    <property type="entry name" value="PurM N-terminal domain-like"/>
    <property type="match status" value="2"/>
</dbReference>
<dbReference type="CDD" id="cd01740">
    <property type="entry name" value="GATase1_FGAR_AT"/>
    <property type="match status" value="1"/>
</dbReference>
<evidence type="ECO:0000256" key="2">
    <source>
        <dbReference type="ARBA" id="ARBA00004920"/>
    </source>
</evidence>
<comment type="function">
    <text evidence="12">Phosphoribosylformylglycinamidine synthase involved in the purines biosynthetic pathway. Catalyzes the ATP-dependent conversion of formylglycinamide ribonucleotide (FGAR) and glutamine to yield formylglycinamidine ribonucleotide (FGAM) and glutamate.</text>
</comment>
<evidence type="ECO:0000256" key="6">
    <source>
        <dbReference type="ARBA" id="ARBA00022723"/>
    </source>
</evidence>
<keyword evidence="18" id="KW-1185">Reference proteome</keyword>
<dbReference type="Pfam" id="PF18076">
    <property type="entry name" value="FGAR-AT_N"/>
    <property type="match status" value="1"/>
</dbReference>
<evidence type="ECO:0000259" key="15">
    <source>
        <dbReference type="Pfam" id="PF18076"/>
    </source>
</evidence>
<dbReference type="GO" id="GO:0005737">
    <property type="term" value="C:cytoplasm"/>
    <property type="evidence" value="ECO:0007669"/>
    <property type="project" value="UniProtKB-SubCell"/>
</dbReference>
<dbReference type="Pfam" id="PF13507">
    <property type="entry name" value="GATase_5"/>
    <property type="match status" value="1"/>
</dbReference>
<feature type="binding site" evidence="12">
    <location>
        <position position="683"/>
    </location>
    <ligand>
        <name>Mg(2+)</name>
        <dbReference type="ChEBI" id="CHEBI:18420"/>
    </ligand>
</feature>